<protein>
    <submittedName>
        <fullName evidence="2">Uncharacterized protein</fullName>
    </submittedName>
</protein>
<keyword evidence="3" id="KW-1185">Reference proteome</keyword>
<feature type="region of interest" description="Disordered" evidence="1">
    <location>
        <begin position="175"/>
        <end position="205"/>
    </location>
</feature>
<dbReference type="AlphaFoldDB" id="A0AAE0AFL7"/>
<comment type="caution">
    <text evidence="2">The sequence shown here is derived from an EMBL/GenBank/DDBJ whole genome shotgun (WGS) entry which is preliminary data.</text>
</comment>
<organism evidence="2 3">
    <name type="scientific">Dipteronia sinensis</name>
    <dbReference type="NCBI Taxonomy" id="43782"/>
    <lineage>
        <taxon>Eukaryota</taxon>
        <taxon>Viridiplantae</taxon>
        <taxon>Streptophyta</taxon>
        <taxon>Embryophyta</taxon>
        <taxon>Tracheophyta</taxon>
        <taxon>Spermatophyta</taxon>
        <taxon>Magnoliopsida</taxon>
        <taxon>eudicotyledons</taxon>
        <taxon>Gunneridae</taxon>
        <taxon>Pentapetalae</taxon>
        <taxon>rosids</taxon>
        <taxon>malvids</taxon>
        <taxon>Sapindales</taxon>
        <taxon>Sapindaceae</taxon>
        <taxon>Hippocastanoideae</taxon>
        <taxon>Acereae</taxon>
        <taxon>Dipteronia</taxon>
    </lineage>
</organism>
<gene>
    <name evidence="2" type="ORF">Dsin_017011</name>
</gene>
<name>A0AAE0AFL7_9ROSI</name>
<sequence length="232" mass="26981">MSNFIYNHGWVLEILRKFDKRDIVQPATMRFATTYLGLEKLSGVKCCICFENHKPLADVLRFVDSEKEPAMGFIYGAMDAAKETKSAYKEILKIIDDKWDFQLHRDLHAAAYYLNPQFKWESNFSTHLVFKSNLTNVWRDSDLIHPIPQSLVYIMYNKKLKLRYLKNRSSKRDEDSLINQDIPSDDELIANPNDEESTEDGDEELNLDVDEMANKIRGSLQLIDEGEDDFGD</sequence>
<evidence type="ECO:0000313" key="2">
    <source>
        <dbReference type="EMBL" id="KAK3212305.1"/>
    </source>
</evidence>
<dbReference type="InterPro" id="IPR012337">
    <property type="entry name" value="RNaseH-like_sf"/>
</dbReference>
<feature type="compositionally biased region" description="Acidic residues" evidence="1">
    <location>
        <begin position="183"/>
        <end position="205"/>
    </location>
</feature>
<dbReference type="Proteomes" id="UP001281410">
    <property type="component" value="Unassembled WGS sequence"/>
</dbReference>
<evidence type="ECO:0000256" key="1">
    <source>
        <dbReference type="SAM" id="MobiDB-lite"/>
    </source>
</evidence>
<proteinExistence type="predicted"/>
<dbReference type="EMBL" id="JANJYJ010000005">
    <property type="protein sequence ID" value="KAK3212305.1"/>
    <property type="molecule type" value="Genomic_DNA"/>
</dbReference>
<dbReference type="SUPFAM" id="SSF53098">
    <property type="entry name" value="Ribonuclease H-like"/>
    <property type="match status" value="1"/>
</dbReference>
<evidence type="ECO:0000313" key="3">
    <source>
        <dbReference type="Proteomes" id="UP001281410"/>
    </source>
</evidence>
<accession>A0AAE0AFL7</accession>
<reference evidence="2" key="1">
    <citation type="journal article" date="2023" name="Plant J.">
        <title>Genome sequences and population genomics provide insights into the demographic history, inbreeding, and mutation load of two 'living fossil' tree species of Dipteronia.</title>
        <authorList>
            <person name="Feng Y."/>
            <person name="Comes H.P."/>
            <person name="Chen J."/>
            <person name="Zhu S."/>
            <person name="Lu R."/>
            <person name="Zhang X."/>
            <person name="Li P."/>
            <person name="Qiu J."/>
            <person name="Olsen K.M."/>
            <person name="Qiu Y."/>
        </authorList>
    </citation>
    <scope>NUCLEOTIDE SEQUENCE</scope>
    <source>
        <strain evidence="2">NBL</strain>
    </source>
</reference>